<evidence type="ECO:0000313" key="5">
    <source>
        <dbReference type="Proteomes" id="UP000078542"/>
    </source>
</evidence>
<dbReference type="SMART" id="SM00185">
    <property type="entry name" value="ARM"/>
    <property type="match status" value="4"/>
</dbReference>
<gene>
    <name evidence="4" type="ORF">ALC62_00953</name>
</gene>
<dbReference type="AlphaFoldDB" id="A0A195D5E8"/>
<keyword evidence="1" id="KW-0677">Repeat</keyword>
<evidence type="ECO:0000256" key="2">
    <source>
        <dbReference type="PROSITE-ProRule" id="PRU00259"/>
    </source>
</evidence>
<evidence type="ECO:0000259" key="3">
    <source>
        <dbReference type="Pfam" id="PF23744"/>
    </source>
</evidence>
<dbReference type="GO" id="GO:0002244">
    <property type="term" value="P:hematopoietic progenitor cell differentiation"/>
    <property type="evidence" value="ECO:0007669"/>
    <property type="project" value="TreeGrafter"/>
</dbReference>
<reference evidence="4 5" key="1">
    <citation type="submission" date="2016-03" db="EMBL/GenBank/DDBJ databases">
        <title>Cyphomyrmex costatus WGS genome.</title>
        <authorList>
            <person name="Nygaard S."/>
            <person name="Hu H."/>
            <person name="Boomsma J."/>
            <person name="Zhang G."/>
        </authorList>
    </citation>
    <scope>NUCLEOTIDE SEQUENCE [LARGE SCALE GENOMIC DNA]</scope>
    <source>
        <strain evidence="4">MS0001</strain>
        <tissue evidence="4">Whole body</tissue>
    </source>
</reference>
<evidence type="ECO:0000313" key="4">
    <source>
        <dbReference type="EMBL" id="KYN08108.1"/>
    </source>
</evidence>
<feature type="repeat" description="ARM" evidence="2">
    <location>
        <begin position="368"/>
        <end position="404"/>
    </location>
</feature>
<dbReference type="Proteomes" id="UP000078542">
    <property type="component" value="Unassembled WGS sequence"/>
</dbReference>
<organism evidence="4 5">
    <name type="scientific">Cyphomyrmex costatus</name>
    <dbReference type="NCBI Taxonomy" id="456900"/>
    <lineage>
        <taxon>Eukaryota</taxon>
        <taxon>Metazoa</taxon>
        <taxon>Ecdysozoa</taxon>
        <taxon>Arthropoda</taxon>
        <taxon>Hexapoda</taxon>
        <taxon>Insecta</taxon>
        <taxon>Pterygota</taxon>
        <taxon>Neoptera</taxon>
        <taxon>Endopterygota</taxon>
        <taxon>Hymenoptera</taxon>
        <taxon>Apocrita</taxon>
        <taxon>Aculeata</taxon>
        <taxon>Formicoidea</taxon>
        <taxon>Formicidae</taxon>
        <taxon>Myrmicinae</taxon>
        <taxon>Cyphomyrmex</taxon>
    </lineage>
</organism>
<feature type="domain" description="LRRK2 ARM repeat" evidence="3">
    <location>
        <begin position="272"/>
        <end position="388"/>
    </location>
</feature>
<keyword evidence="5" id="KW-1185">Reference proteome</keyword>
<name>A0A195D5E8_9HYME</name>
<proteinExistence type="predicted"/>
<dbReference type="SUPFAM" id="SSF48371">
    <property type="entry name" value="ARM repeat"/>
    <property type="match status" value="1"/>
</dbReference>
<dbReference type="InterPro" id="IPR056597">
    <property type="entry name" value="ARM_LRRK2"/>
</dbReference>
<dbReference type="PANTHER" id="PTHR22895">
    <property type="entry name" value="ARMADILLO REPEAT-CONTAINING PROTEIN 6"/>
    <property type="match status" value="1"/>
</dbReference>
<dbReference type="InterPro" id="IPR000225">
    <property type="entry name" value="Armadillo"/>
</dbReference>
<protein>
    <submittedName>
        <fullName evidence="4">Armadillo repeat-containing protein 6 like protein</fullName>
    </submittedName>
</protein>
<dbReference type="EMBL" id="KQ976818">
    <property type="protein sequence ID" value="KYN08108.1"/>
    <property type="molecule type" value="Genomic_DNA"/>
</dbReference>
<dbReference type="Pfam" id="PF23744">
    <property type="entry name" value="ARM_LRRK2"/>
    <property type="match status" value="1"/>
</dbReference>
<dbReference type="InterPro" id="IPR011989">
    <property type="entry name" value="ARM-like"/>
</dbReference>
<dbReference type="PANTHER" id="PTHR22895:SF0">
    <property type="entry name" value="ARMADILLO REPEAT-CONTAINING PROTEIN 6"/>
    <property type="match status" value="1"/>
</dbReference>
<dbReference type="InterPro" id="IPR016024">
    <property type="entry name" value="ARM-type_fold"/>
</dbReference>
<dbReference type="Gene3D" id="1.25.10.10">
    <property type="entry name" value="Leucine-rich Repeat Variant"/>
    <property type="match status" value="1"/>
</dbReference>
<dbReference type="STRING" id="456900.A0A195D5E8"/>
<accession>A0A195D5E8</accession>
<dbReference type="PROSITE" id="PS50176">
    <property type="entry name" value="ARM_REPEAT"/>
    <property type="match status" value="1"/>
</dbReference>
<sequence length="461" mass="52008">MSTIITQEAYDEEIRELIESLGLTEEEAIEDVIKCYEMKGINLSNIVTDSVLEDKYKQIVMCLERLTCAVNDKSYEGIPETLQKLRAELDKDIAHRVFASKRKCYNILIDLLKDCKKNHVILKYTLETITSLMSGYPDLLDDEGIALQIEILEGHYDTTTLQYLLRWIRECCIKHELNRQKIFDTNIFEKLKKILVRADVDAQDIKDACSVIRALVLDDDIRHEYGKAHEHASIMAKGALDVITGLLKRFKKDTKVIGDLMITLAALVVRNEFCQEVEDAGGLKFILDIMTEYPDSEKLNWQALKLLKALAGNDNVKSHIVTSGCGPLIVSAISRMKRSENVVTAGLSCISALSLRSTSNSGVFYDCGAAQVIVDAMKAYPNNVNILKQASWAIRNMSVRNKSESKEFLMYGVEEVLRDAIHVHGPKLEDNGKAALRDLGLKVDLKERWTGKGVNLNNERY</sequence>
<dbReference type="OrthoDB" id="449062at2759"/>
<dbReference type="KEGG" id="ccoa:108776759"/>
<evidence type="ECO:0000256" key="1">
    <source>
        <dbReference type="ARBA" id="ARBA00022737"/>
    </source>
</evidence>